<keyword evidence="1" id="KW-1133">Transmembrane helix</keyword>
<protein>
    <submittedName>
        <fullName evidence="2">Membrane protein</fullName>
    </submittedName>
</protein>
<reference evidence="3" key="1">
    <citation type="submission" date="2018-03" db="EMBL/GenBank/DDBJ databases">
        <authorList>
            <person name="Batty M. E."/>
            <person name="Batty M E."/>
        </authorList>
    </citation>
    <scope>NUCLEOTIDE SEQUENCE [LARGE SCALE GENOMIC DNA]</scope>
</reference>
<accession>A0A2U3RQ79</accession>
<dbReference type="Proteomes" id="UP000245243">
    <property type="component" value="Chromosome I"/>
</dbReference>
<gene>
    <name evidence="2" type="ORF">KARP_01123</name>
</gene>
<sequence>MTPIDHGKSGNTDVFTLLTQQSVLLVISFQQTANMLILKKEKLIMNVLKSLLQPCYAVMLASVVLFLPSICTANNTNAAILFFPSTHVVNDNIKIDSSPFYIKFSAGIVNTSRILEAGLGYRLNRHRMDIRLGFMVNILKAYNFVQGNYYYNIITGNIGSIFATGGIMSVFNEGIRGELGIGISVDLYDIYYTDLEFGGTYNNSDNSLPFYIRSGFRLHC</sequence>
<evidence type="ECO:0000313" key="2">
    <source>
        <dbReference type="EMBL" id="SPR15238.1"/>
    </source>
</evidence>
<dbReference type="AlphaFoldDB" id="A0A2U3RQ79"/>
<organism evidence="2 3">
    <name type="scientific">Orientia tsutsugamushi</name>
    <name type="common">Rickettsia tsutsugamushi</name>
    <dbReference type="NCBI Taxonomy" id="784"/>
    <lineage>
        <taxon>Bacteria</taxon>
        <taxon>Pseudomonadati</taxon>
        <taxon>Pseudomonadota</taxon>
        <taxon>Alphaproteobacteria</taxon>
        <taxon>Rickettsiales</taxon>
        <taxon>Rickettsiaceae</taxon>
        <taxon>Rickettsieae</taxon>
        <taxon>Orientia</taxon>
    </lineage>
</organism>
<dbReference type="EMBL" id="LS398548">
    <property type="protein sequence ID" value="SPR15238.1"/>
    <property type="molecule type" value="Genomic_DNA"/>
</dbReference>
<keyword evidence="1" id="KW-0472">Membrane</keyword>
<name>A0A2U3RQ79_ORITS</name>
<feature type="transmembrane region" description="Helical" evidence="1">
    <location>
        <begin position="50"/>
        <end position="70"/>
    </location>
</feature>
<keyword evidence="1" id="KW-0812">Transmembrane</keyword>
<evidence type="ECO:0000256" key="1">
    <source>
        <dbReference type="SAM" id="Phobius"/>
    </source>
</evidence>
<evidence type="ECO:0000313" key="3">
    <source>
        <dbReference type="Proteomes" id="UP000245243"/>
    </source>
</evidence>
<proteinExistence type="predicted"/>